<dbReference type="Pfam" id="PF00002">
    <property type="entry name" value="7tm_2"/>
    <property type="match status" value="1"/>
</dbReference>
<accession>A0A3B5QJZ5</accession>
<dbReference type="InterPro" id="IPR057244">
    <property type="entry name" value="GAIN_B"/>
</dbReference>
<feature type="transmembrane region" description="Helical" evidence="9">
    <location>
        <begin position="1432"/>
        <end position="1455"/>
    </location>
</feature>
<evidence type="ECO:0000259" key="12">
    <source>
        <dbReference type="PROSITE" id="PS50261"/>
    </source>
</evidence>
<dbReference type="PANTHER" id="PTHR45813">
    <property type="entry name" value="IG-LIKE DOMAIN-CONTAINING PROTEIN"/>
    <property type="match status" value="1"/>
</dbReference>
<feature type="transmembrane region" description="Helical" evidence="9">
    <location>
        <begin position="1385"/>
        <end position="1412"/>
    </location>
</feature>
<feature type="domain" description="GAIN-B" evidence="11">
    <location>
        <begin position="1098"/>
        <end position="1259"/>
    </location>
</feature>
<proteinExistence type="inferred from homology"/>
<keyword evidence="5 9" id="KW-0472">Membrane</keyword>
<feature type="transmembrane region" description="Helical" evidence="9">
    <location>
        <begin position="1348"/>
        <end position="1373"/>
    </location>
</feature>
<evidence type="ECO:0000256" key="4">
    <source>
        <dbReference type="ARBA" id="ARBA00022989"/>
    </source>
</evidence>
<evidence type="ECO:0000256" key="3">
    <source>
        <dbReference type="ARBA" id="ARBA00022692"/>
    </source>
</evidence>
<reference evidence="14" key="3">
    <citation type="submission" date="2025-08" db="UniProtKB">
        <authorList>
            <consortium name="Ensembl"/>
        </authorList>
    </citation>
    <scope>IDENTIFICATION</scope>
    <source>
        <strain evidence="14">JP 163 A</strain>
    </source>
</reference>
<dbReference type="Pfam" id="PF25387">
    <property type="entry name" value="ADGRF3_N"/>
    <property type="match status" value="4"/>
</dbReference>
<dbReference type="InParanoid" id="A0A3B5QJZ5"/>
<dbReference type="InterPro" id="IPR051587">
    <property type="entry name" value="Adhesion_GPCR"/>
</dbReference>
<evidence type="ECO:0000259" key="11">
    <source>
        <dbReference type="PROSITE" id="PS50221"/>
    </source>
</evidence>
<dbReference type="Gene3D" id="2.60.40.10">
    <property type="entry name" value="Immunoglobulins"/>
    <property type="match status" value="1"/>
</dbReference>
<reference evidence="15" key="2">
    <citation type="journal article" date="2013" name="Nat. Genet.">
        <title>The genome of the platyfish, Xiphophorus maculatus, provides insights into evolutionary adaptation and several complex traits.</title>
        <authorList>
            <person name="Schartl M."/>
            <person name="Walter R.B."/>
            <person name="Shen Y."/>
            <person name="Garcia T."/>
            <person name="Catchen J."/>
            <person name="Amores A."/>
            <person name="Braasch I."/>
            <person name="Chalopin D."/>
            <person name="Volff J.N."/>
            <person name="Lesch K.P."/>
            <person name="Bisazza A."/>
            <person name="Minx P."/>
            <person name="Hillier L."/>
            <person name="Wilson R.K."/>
            <person name="Fuerstenberg S."/>
            <person name="Boore J."/>
            <person name="Searle S."/>
            <person name="Postlethwait J.H."/>
            <person name="Warren W.C."/>
        </authorList>
    </citation>
    <scope>NUCLEOTIDE SEQUENCE [LARGE SCALE GENOMIC DNA]</scope>
    <source>
        <strain evidence="15">JP 163 A</strain>
    </source>
</reference>
<evidence type="ECO:0000256" key="6">
    <source>
        <dbReference type="ARBA" id="ARBA00023157"/>
    </source>
</evidence>
<dbReference type="InterPro" id="IPR000082">
    <property type="entry name" value="SEA_dom"/>
</dbReference>
<dbReference type="InterPro" id="IPR013783">
    <property type="entry name" value="Ig-like_fold"/>
</dbReference>
<dbReference type="Gene3D" id="2.60.220.50">
    <property type="match status" value="1"/>
</dbReference>
<feature type="transmembrane region" description="Helical" evidence="9">
    <location>
        <begin position="1505"/>
        <end position="1528"/>
    </location>
</feature>
<dbReference type="InterPro" id="IPR036364">
    <property type="entry name" value="SEA_dom_sf"/>
</dbReference>
<dbReference type="PANTHER" id="PTHR45813:SF4">
    <property type="entry name" value="ADHESION G PROTEIN-COUPLED RECEPTOR F5"/>
    <property type="match status" value="1"/>
</dbReference>
<organism evidence="14 15">
    <name type="scientific">Xiphophorus maculatus</name>
    <name type="common">Southern platyfish</name>
    <name type="synonym">Platypoecilus maculatus</name>
    <dbReference type="NCBI Taxonomy" id="8083"/>
    <lineage>
        <taxon>Eukaryota</taxon>
        <taxon>Metazoa</taxon>
        <taxon>Chordata</taxon>
        <taxon>Craniata</taxon>
        <taxon>Vertebrata</taxon>
        <taxon>Euteleostomi</taxon>
        <taxon>Actinopterygii</taxon>
        <taxon>Neopterygii</taxon>
        <taxon>Teleostei</taxon>
        <taxon>Neoteleostei</taxon>
        <taxon>Acanthomorphata</taxon>
        <taxon>Ovalentaria</taxon>
        <taxon>Atherinomorphae</taxon>
        <taxon>Cyprinodontiformes</taxon>
        <taxon>Poeciliidae</taxon>
        <taxon>Poeciliinae</taxon>
        <taxon>Xiphophorus</taxon>
    </lineage>
</organism>
<dbReference type="Pfam" id="PF01825">
    <property type="entry name" value="GPS"/>
    <property type="match status" value="1"/>
</dbReference>
<dbReference type="GO" id="GO:0004930">
    <property type="term" value="F:G protein-coupled receptor activity"/>
    <property type="evidence" value="ECO:0007669"/>
    <property type="project" value="InterPro"/>
</dbReference>
<reference evidence="15" key="1">
    <citation type="submission" date="2012-01" db="EMBL/GenBank/DDBJ databases">
        <authorList>
            <person name="Walter R."/>
            <person name="Schartl M."/>
            <person name="Warren W."/>
        </authorList>
    </citation>
    <scope>NUCLEOTIDE SEQUENCE [LARGE SCALE GENOMIC DNA]</scope>
    <source>
        <strain evidence="15">JP 163 A</strain>
    </source>
</reference>
<dbReference type="Ensembl" id="ENSXMAT00000041483.1">
    <property type="protein sequence ID" value="ENSXMAP00000031874.1"/>
    <property type="gene ID" value="ENSXMAG00000020017.2"/>
</dbReference>
<evidence type="ECO:0000259" key="10">
    <source>
        <dbReference type="PROSITE" id="PS50024"/>
    </source>
</evidence>
<comment type="subcellular location">
    <subcellularLocation>
        <location evidence="1">Membrane</location>
        <topology evidence="1">Multi-pass membrane protein</topology>
    </subcellularLocation>
</comment>
<dbReference type="Proteomes" id="UP000002852">
    <property type="component" value="Unassembled WGS sequence"/>
</dbReference>
<dbReference type="PRINTS" id="PR00249">
    <property type="entry name" value="GPCRSECRETIN"/>
</dbReference>
<feature type="domain" description="G-protein coupled receptors family 2 profile 2" evidence="12">
    <location>
        <begin position="1265"/>
        <end position="1529"/>
    </location>
</feature>
<comment type="similarity">
    <text evidence="2">Belongs to the G-protein coupled receptor 2 family. Adhesion G-protein coupled receptor (ADGR) subfamily.</text>
</comment>
<dbReference type="GeneTree" id="ENSGT00940000154603"/>
<dbReference type="Gene3D" id="1.20.1070.10">
    <property type="entry name" value="Rhodopsin 7-helix transmembrane proteins"/>
    <property type="match status" value="1"/>
</dbReference>
<protein>
    <recommendedName>
        <fullName evidence="16">Adhesion G protein-coupled receptor F5-like</fullName>
    </recommendedName>
</protein>
<keyword evidence="3 9" id="KW-0812">Transmembrane</keyword>
<dbReference type="GO" id="GO:0007166">
    <property type="term" value="P:cell surface receptor signaling pathway"/>
    <property type="evidence" value="ECO:0007669"/>
    <property type="project" value="InterPro"/>
</dbReference>
<feature type="region of interest" description="Disordered" evidence="8">
    <location>
        <begin position="441"/>
        <end position="507"/>
    </location>
</feature>
<dbReference type="InterPro" id="IPR046338">
    <property type="entry name" value="GAIN_dom_sf"/>
</dbReference>
<evidence type="ECO:0000256" key="7">
    <source>
        <dbReference type="ARBA" id="ARBA00023180"/>
    </source>
</evidence>
<feature type="transmembrane region" description="Helical" evidence="9">
    <location>
        <begin position="1267"/>
        <end position="1294"/>
    </location>
</feature>
<dbReference type="InterPro" id="IPR017981">
    <property type="entry name" value="GPCR_2-like_7TM"/>
</dbReference>
<name>A0A3B5QJZ5_XIPMA</name>
<dbReference type="SUPFAM" id="SSF48726">
    <property type="entry name" value="Immunoglobulin"/>
    <property type="match status" value="1"/>
</dbReference>
<keyword evidence="7" id="KW-0325">Glycoprotein</keyword>
<keyword evidence="15" id="KW-1185">Reference proteome</keyword>
<dbReference type="InterPro" id="IPR057400">
    <property type="entry name" value="ADGRF3/5_N"/>
</dbReference>
<dbReference type="InterPro" id="IPR000832">
    <property type="entry name" value="GPCR_2_secretin-like"/>
</dbReference>
<dbReference type="InterPro" id="IPR007110">
    <property type="entry name" value="Ig-like_dom"/>
</dbReference>
<evidence type="ECO:0000256" key="9">
    <source>
        <dbReference type="SAM" id="Phobius"/>
    </source>
</evidence>
<dbReference type="InterPro" id="IPR000203">
    <property type="entry name" value="GPS"/>
</dbReference>
<feature type="domain" description="SEA" evidence="10">
    <location>
        <begin position="642"/>
        <end position="748"/>
    </location>
</feature>
<evidence type="ECO:0000256" key="8">
    <source>
        <dbReference type="SAM" id="MobiDB-lite"/>
    </source>
</evidence>
<dbReference type="PROSITE" id="PS50835">
    <property type="entry name" value="IG_LIKE"/>
    <property type="match status" value="1"/>
</dbReference>
<dbReference type="PROSITE" id="PS50024">
    <property type="entry name" value="SEA"/>
    <property type="match status" value="1"/>
</dbReference>
<keyword evidence="4 9" id="KW-1133">Transmembrane helix</keyword>
<evidence type="ECO:0000259" key="13">
    <source>
        <dbReference type="PROSITE" id="PS50835"/>
    </source>
</evidence>
<dbReference type="PROSITE" id="PS50261">
    <property type="entry name" value="G_PROTEIN_RECEP_F2_4"/>
    <property type="match status" value="1"/>
</dbReference>
<evidence type="ECO:0000256" key="5">
    <source>
        <dbReference type="ARBA" id="ARBA00023136"/>
    </source>
</evidence>
<dbReference type="GO" id="GO:0016020">
    <property type="term" value="C:membrane"/>
    <property type="evidence" value="ECO:0007669"/>
    <property type="project" value="UniProtKB-SubCell"/>
</dbReference>
<dbReference type="InterPro" id="IPR036179">
    <property type="entry name" value="Ig-like_dom_sf"/>
</dbReference>
<evidence type="ECO:0000256" key="1">
    <source>
        <dbReference type="ARBA" id="ARBA00004141"/>
    </source>
</evidence>
<sequence length="1535" mass="166897">TVDFLRRLLSNGSNFLTLSPTVNVTQLDLSTVCSPISGDYQCRCEDQYRFPCDQCVTYGSCDNITGDTCGCISGIPAGGQYCQAEDQYKLLVQTEYVIDLELNLTDIATVDFLRRLLSNGSNFLTLSPTVNVTQLDLSTVCSPISGDYQCRCEDQYRFPCDQCVTYGSCDNITGDTCGCISGIPAGGQYCQAEDQYTPPPVYEYVISIELKAADDEVVAELRNISYPVSINSNIHISDVNISTVCSPISGDYQCRCEDQYRFPCDQCVTYGSCDNITGDTCGCISGIPAGGQYCQAEDQYSPPVFHQYLLSIELNSTDVTVVEKLRNINNTISMNRKLRITDVNITTVCSPISGDYQCRCEDQYRFPCDQCVTYGPCDNITDDTCGCISGIPAGGQYCQAEDQYIMNITTPATTVMNTTAPGTTVVDTTTPGTTVMNTTTPGTTVMNTTTPGTTVVDTTTPGTTVMNTTTPGTTVVDTTTPGTTVMNTTTPGTTVVDTTTPGTTVVDTTTPETTIMNTTTPGTTVMNTTTSGTTVMNTTTPGTTVVDTTTPGTTVMNTTTPETTVMNTTTSGTTVMNTTTPGTTVVDTTTSGTTVVETTTTGTTVVDTTTSRTTVVETTTTGTTVVDTTTPRTTVMNTTTSGTTITTINMSVELNMDFIEQYNNPDSPEYKILSRNITVLQQYRKLNGFLNVSVTKFRKGSVVTDFTVKVKSESFDVTALNSVNSKLPAALISIAPVIGSVTAKYYSKSKIPRNIFKKRKKFIYTGKTMTLTCDPTEAKMGNTKNPVWKFNNVVIGSHRHKPFISESQYKLAVENVILGDAGNYECSVQGDNITFIQDRNVGTNEIRSAPNVRVQQTMLAKCKEGKKEPVVCCVQSPYTVRWYDGSTLLTSVAGADPGCIKYEYPMQSCSAQTKLFTCKVAEDETYSATATLTIFTDPRVCYNDVYGSGRTGDKATAMCPVGLEGHKSAVCQASGEWKLVEDSCIVTKINELLINSVDLKEEEIQVFSTNLSKVVSEEEKKISQSSATISAIVNILNIIAEVSKVVTKDVMKNVLDTVDVLISDDAKDSWNFLNSNETQNSSSALLGSMETISNKLDGNFTLSSRRIQMGRSKFSNSFSDALTSNVSINLQNTGLSDVFITTIVFSTLHNIMPSRNSSFNLTASDTTSNETKPDNAINAAVLLVKLNETIRNVTLSYQKFNTTLELNPQCVFWNFSLLDNLGAWDDQGCRFVSDINDTVTCTCNHLTSFSILMSTAIPEELRLLLDIMTYIGVGISMISLIICLIIEGIVWRPLTKNSTAFMRHVAIVNTALSLLIADICFIIGAAISKNPAENPGEDYKVPVGPCSAATFFMHFFYLAMFFWMLDSSLLLLYRSVLVFSQMSKWTMFAIGLTVGYVCPLIIAVTTVAATAPGGGYVREDLACWLNWTKTKALLALVIPALAIVVFNILVILVVLYKMLRRRNTNQADEKHALVVILRCVAILSPLFGLTWCLGIGTMVDPTNGGIHVAFAFFNSLQGFFILVFGTLFDSKVCFL</sequence>
<evidence type="ECO:0008006" key="16">
    <source>
        <dbReference type="Google" id="ProtNLM"/>
    </source>
</evidence>
<reference evidence="14" key="4">
    <citation type="submission" date="2025-09" db="UniProtKB">
        <authorList>
            <consortium name="Ensembl"/>
        </authorList>
    </citation>
    <scope>IDENTIFICATION</scope>
    <source>
        <strain evidence="14">JP 163 A</strain>
    </source>
</reference>
<dbReference type="FunFam" id="1.20.1070.10:FF:000058">
    <property type="entry name" value="Adhesion G protein-coupled receptor F5"/>
    <property type="match status" value="1"/>
</dbReference>
<dbReference type="SMART" id="SM00303">
    <property type="entry name" value="GPS"/>
    <property type="match status" value="1"/>
</dbReference>
<dbReference type="CDD" id="cd15932">
    <property type="entry name" value="7tmB2_GPR116-like_Adhesion_VI"/>
    <property type="match status" value="1"/>
</dbReference>
<evidence type="ECO:0000313" key="14">
    <source>
        <dbReference type="Ensembl" id="ENSXMAP00000031874.1"/>
    </source>
</evidence>
<evidence type="ECO:0000256" key="2">
    <source>
        <dbReference type="ARBA" id="ARBA00007343"/>
    </source>
</evidence>
<keyword evidence="6" id="KW-1015">Disulfide bond</keyword>
<dbReference type="PROSITE" id="PS50221">
    <property type="entry name" value="GAIN_B"/>
    <property type="match status" value="1"/>
</dbReference>
<dbReference type="GO" id="GO:0007189">
    <property type="term" value="P:adenylate cyclase-activating G protein-coupled receptor signaling pathway"/>
    <property type="evidence" value="ECO:0007669"/>
    <property type="project" value="TreeGrafter"/>
</dbReference>
<dbReference type="SUPFAM" id="SSF82671">
    <property type="entry name" value="SEA domain"/>
    <property type="match status" value="1"/>
</dbReference>
<evidence type="ECO:0000313" key="15">
    <source>
        <dbReference type="Proteomes" id="UP000002852"/>
    </source>
</evidence>
<feature type="transmembrane region" description="Helical" evidence="9">
    <location>
        <begin position="1306"/>
        <end position="1328"/>
    </location>
</feature>
<feature type="transmembrane region" description="Helical" evidence="9">
    <location>
        <begin position="1475"/>
        <end position="1499"/>
    </location>
</feature>
<feature type="domain" description="Ig-like" evidence="13">
    <location>
        <begin position="752"/>
        <end position="842"/>
    </location>
</feature>